<keyword evidence="6" id="KW-0145">Chemotaxis</keyword>
<dbReference type="RefSeq" id="WP_090069374.1">
    <property type="nucleotide sequence ID" value="NZ_FOVR01000002.1"/>
</dbReference>
<dbReference type="Proteomes" id="UP000199236">
    <property type="component" value="Unassembled WGS sequence"/>
</dbReference>
<gene>
    <name evidence="13" type="ORF">SAMN04488056_102180</name>
</gene>
<dbReference type="SUPFAM" id="SSF101801">
    <property type="entry name" value="Surface presentation of antigens (SPOA)"/>
    <property type="match status" value="1"/>
</dbReference>
<dbReference type="AlphaFoldDB" id="A0A1I5CBF7"/>
<dbReference type="PANTHER" id="PTHR30034:SF3">
    <property type="entry name" value="FLAGELLAR MOTOR SWITCH PROTEIN FLIM"/>
    <property type="match status" value="1"/>
</dbReference>
<comment type="subcellular location">
    <subcellularLocation>
        <location evidence="1">Bacterial flagellum basal body</location>
    </subcellularLocation>
    <subcellularLocation>
        <location evidence="2">Cell inner membrane</location>
        <topology evidence="2">Peripheral membrane protein</topology>
    </subcellularLocation>
</comment>
<dbReference type="PANTHER" id="PTHR30034">
    <property type="entry name" value="FLAGELLAR MOTOR SWITCH PROTEIN FLIM"/>
    <property type="match status" value="1"/>
</dbReference>
<dbReference type="STRING" id="655353.SAMN04488056_102180"/>
<comment type="similarity">
    <text evidence="3">Belongs to the FliM family.</text>
</comment>
<evidence type="ECO:0000256" key="4">
    <source>
        <dbReference type="ARBA" id="ARBA00021898"/>
    </source>
</evidence>
<evidence type="ECO:0000256" key="8">
    <source>
        <dbReference type="ARBA" id="ARBA00022779"/>
    </source>
</evidence>
<dbReference type="Gene3D" id="3.40.1550.10">
    <property type="entry name" value="CheC-like"/>
    <property type="match status" value="1"/>
</dbReference>
<dbReference type="Pfam" id="PF01052">
    <property type="entry name" value="FliMN_C"/>
    <property type="match status" value="1"/>
</dbReference>
<accession>A0A1I5CBF7</accession>
<dbReference type="GO" id="GO:0009425">
    <property type="term" value="C:bacterial-type flagellum basal body"/>
    <property type="evidence" value="ECO:0007669"/>
    <property type="project" value="UniProtKB-SubCell"/>
</dbReference>
<proteinExistence type="inferred from homology"/>
<keyword evidence="8" id="KW-0283">Flagellar rotation</keyword>
<dbReference type="GO" id="GO:0050918">
    <property type="term" value="P:positive chemotaxis"/>
    <property type="evidence" value="ECO:0007669"/>
    <property type="project" value="TreeGrafter"/>
</dbReference>
<dbReference type="SUPFAM" id="SSF103039">
    <property type="entry name" value="CheC-like"/>
    <property type="match status" value="1"/>
</dbReference>
<dbReference type="Pfam" id="PF02154">
    <property type="entry name" value="FliM"/>
    <property type="match status" value="1"/>
</dbReference>
<reference evidence="13 14" key="1">
    <citation type="submission" date="2016-10" db="EMBL/GenBank/DDBJ databases">
        <authorList>
            <person name="de Groot N.N."/>
        </authorList>
    </citation>
    <scope>NUCLEOTIDE SEQUENCE [LARGE SCALE GENOMIC DNA]</scope>
    <source>
        <strain evidence="13 14">CGMCC 1.9157</strain>
    </source>
</reference>
<dbReference type="InterPro" id="IPR001689">
    <property type="entry name" value="Flag_FliM"/>
</dbReference>
<organism evidence="13 14">
    <name type="scientific">Cohaesibacter marisflavi</name>
    <dbReference type="NCBI Taxonomy" id="655353"/>
    <lineage>
        <taxon>Bacteria</taxon>
        <taxon>Pseudomonadati</taxon>
        <taxon>Pseudomonadota</taxon>
        <taxon>Alphaproteobacteria</taxon>
        <taxon>Hyphomicrobiales</taxon>
        <taxon>Cohaesibacteraceae</taxon>
    </lineage>
</organism>
<keyword evidence="7" id="KW-0997">Cell inner membrane</keyword>
<keyword evidence="14" id="KW-1185">Reference proteome</keyword>
<dbReference type="CDD" id="cd17908">
    <property type="entry name" value="FliM"/>
    <property type="match status" value="1"/>
</dbReference>
<evidence type="ECO:0000256" key="3">
    <source>
        <dbReference type="ARBA" id="ARBA00011049"/>
    </source>
</evidence>
<keyword evidence="13" id="KW-0966">Cell projection</keyword>
<dbReference type="Gene3D" id="2.30.330.10">
    <property type="entry name" value="SpoA-like"/>
    <property type="match status" value="1"/>
</dbReference>
<keyword evidence="13" id="KW-0969">Cilium</keyword>
<evidence type="ECO:0000259" key="12">
    <source>
        <dbReference type="Pfam" id="PF01052"/>
    </source>
</evidence>
<sequence length="309" mass="34624">MAQAHNLSPITDRLLDAAGNSIERLPMLPIIFDRMARVFADTMRQRAASPVFVSVSYIGNDRIGDILDENEANALAAVVYTPEWDTRLLIGFDRDFIFSMMEVLFGADGTEPPIDDERPFSNIETRVARSLFMDSIKALEDALKSVADITLKFERIETRMDFAVIGRRNNSAVVGRLLLQAIGRGGEMFVVVPHSALTPLRQNLAQVVSGEGNNRDKEWTQQFQAEIQRTHVELNAVLEEQQMSLDKLADLKVGDIIQLQATPRSKVTLQSNNQPLFTCSMGQSDGSYCLQVEDQIHQKEDILDDILSR</sequence>
<evidence type="ECO:0000256" key="2">
    <source>
        <dbReference type="ARBA" id="ARBA00004417"/>
    </source>
</evidence>
<evidence type="ECO:0000256" key="11">
    <source>
        <dbReference type="ARBA" id="ARBA00025044"/>
    </source>
</evidence>
<comment type="function">
    <text evidence="11">FliM is one of three proteins (FliG, FliN, FliM) that forms the rotor-mounted switch complex (C ring), located at the base of the basal body. This complex interacts with the CheY and CheZ chemotaxis proteins, in addition to contacting components of the motor that determine the direction of flagellar rotation.</text>
</comment>
<evidence type="ECO:0000313" key="13">
    <source>
        <dbReference type="EMBL" id="SFN84328.1"/>
    </source>
</evidence>
<evidence type="ECO:0000256" key="9">
    <source>
        <dbReference type="ARBA" id="ARBA00023136"/>
    </source>
</evidence>
<evidence type="ECO:0000313" key="14">
    <source>
        <dbReference type="Proteomes" id="UP000199236"/>
    </source>
</evidence>
<dbReference type="OrthoDB" id="9806941at2"/>
<dbReference type="InterPro" id="IPR028976">
    <property type="entry name" value="CheC-like_sf"/>
</dbReference>
<dbReference type="EMBL" id="FOVR01000002">
    <property type="protein sequence ID" value="SFN84328.1"/>
    <property type="molecule type" value="Genomic_DNA"/>
</dbReference>
<dbReference type="GO" id="GO:0005886">
    <property type="term" value="C:plasma membrane"/>
    <property type="evidence" value="ECO:0007669"/>
    <property type="project" value="UniProtKB-SubCell"/>
</dbReference>
<evidence type="ECO:0000256" key="10">
    <source>
        <dbReference type="ARBA" id="ARBA00023143"/>
    </source>
</evidence>
<keyword evidence="10" id="KW-0975">Bacterial flagellum</keyword>
<keyword evidence="9" id="KW-0472">Membrane</keyword>
<dbReference type="InterPro" id="IPR001543">
    <property type="entry name" value="FliN-like_C"/>
</dbReference>
<evidence type="ECO:0000256" key="7">
    <source>
        <dbReference type="ARBA" id="ARBA00022519"/>
    </source>
</evidence>
<protein>
    <recommendedName>
        <fullName evidence="4">Flagellar motor switch protein FliM</fullName>
    </recommendedName>
</protein>
<evidence type="ECO:0000256" key="1">
    <source>
        <dbReference type="ARBA" id="ARBA00004117"/>
    </source>
</evidence>
<name>A0A1I5CBF7_9HYPH</name>
<dbReference type="GO" id="GO:0071978">
    <property type="term" value="P:bacterial-type flagellum-dependent swarming motility"/>
    <property type="evidence" value="ECO:0007669"/>
    <property type="project" value="TreeGrafter"/>
</dbReference>
<evidence type="ECO:0000256" key="5">
    <source>
        <dbReference type="ARBA" id="ARBA00022475"/>
    </source>
</evidence>
<evidence type="ECO:0000256" key="6">
    <source>
        <dbReference type="ARBA" id="ARBA00022500"/>
    </source>
</evidence>
<feature type="domain" description="Flagellar motor switch protein FliN-like C-terminal" evidence="12">
    <location>
        <begin position="226"/>
        <end position="296"/>
    </location>
</feature>
<dbReference type="InterPro" id="IPR036429">
    <property type="entry name" value="SpoA-like_sf"/>
</dbReference>
<keyword evidence="13" id="KW-0282">Flagellum</keyword>
<keyword evidence="5" id="KW-1003">Cell membrane</keyword>
<dbReference type="GO" id="GO:0003774">
    <property type="term" value="F:cytoskeletal motor activity"/>
    <property type="evidence" value="ECO:0007669"/>
    <property type="project" value="InterPro"/>
</dbReference>